<protein>
    <submittedName>
        <fullName evidence="2">Aspartic protease</fullName>
    </submittedName>
</protein>
<organism evidence="2 3">
    <name type="scientific">Microvirga aerophila</name>
    <dbReference type="NCBI Taxonomy" id="670291"/>
    <lineage>
        <taxon>Bacteria</taxon>
        <taxon>Pseudomonadati</taxon>
        <taxon>Pseudomonadota</taxon>
        <taxon>Alphaproteobacteria</taxon>
        <taxon>Hyphomicrobiales</taxon>
        <taxon>Methylobacteriaceae</taxon>
        <taxon>Microvirga</taxon>
    </lineage>
</organism>
<feature type="transmembrane region" description="Helical" evidence="1">
    <location>
        <begin position="32"/>
        <end position="56"/>
    </location>
</feature>
<dbReference type="SUPFAM" id="SSF50630">
    <property type="entry name" value="Acid proteases"/>
    <property type="match status" value="1"/>
</dbReference>
<dbReference type="GO" id="GO:0008233">
    <property type="term" value="F:peptidase activity"/>
    <property type="evidence" value="ECO:0007669"/>
    <property type="project" value="UniProtKB-KW"/>
</dbReference>
<dbReference type="InterPro" id="IPR021109">
    <property type="entry name" value="Peptidase_aspartic_dom_sf"/>
</dbReference>
<evidence type="ECO:0000256" key="1">
    <source>
        <dbReference type="SAM" id="Phobius"/>
    </source>
</evidence>
<dbReference type="Pfam" id="PF13650">
    <property type="entry name" value="Asp_protease_2"/>
    <property type="match status" value="1"/>
</dbReference>
<feature type="transmembrane region" description="Helical" evidence="1">
    <location>
        <begin position="63"/>
        <end position="82"/>
    </location>
</feature>
<keyword evidence="2" id="KW-0378">Hydrolase</keyword>
<keyword evidence="2" id="KW-0645">Protease</keyword>
<accession>A0A512BNC7</accession>
<evidence type="ECO:0000313" key="2">
    <source>
        <dbReference type="EMBL" id="GEO13472.1"/>
    </source>
</evidence>
<dbReference type="RefSeq" id="WP_114185678.1">
    <property type="nucleotide sequence ID" value="NZ_BJYU01000011.1"/>
</dbReference>
<dbReference type="GO" id="GO:0006508">
    <property type="term" value="P:proteolysis"/>
    <property type="evidence" value="ECO:0007669"/>
    <property type="project" value="UniProtKB-KW"/>
</dbReference>
<keyword evidence="1" id="KW-0472">Membrane</keyword>
<dbReference type="InterPro" id="IPR034122">
    <property type="entry name" value="Retropepsin-like_bacterial"/>
</dbReference>
<reference evidence="2 3" key="1">
    <citation type="submission" date="2019-07" db="EMBL/GenBank/DDBJ databases">
        <title>Whole genome shotgun sequence of Microvirga aerophila NBRC 106136.</title>
        <authorList>
            <person name="Hosoyama A."/>
            <person name="Uohara A."/>
            <person name="Ohji S."/>
            <person name="Ichikawa N."/>
        </authorList>
    </citation>
    <scope>NUCLEOTIDE SEQUENCE [LARGE SCALE GENOMIC DNA]</scope>
    <source>
        <strain evidence="2 3">NBRC 106136</strain>
    </source>
</reference>
<dbReference type="InterPro" id="IPR011969">
    <property type="entry name" value="Clan_AA_Asp_peptidase_C"/>
</dbReference>
<sequence>MPGIGGVSSLLLGAALLLGLFGETPIAGLTPVEASLLLGFCAATLIMAGTIIEGFLRHWTHGVQAIAISGGILMGLLVLYASRDELSAALDRAIGDIGSGRTVVTPGGEVVTARKTDGSFVVSGRVNGHEARFIFDTGASTVVLRAENAAALGFKPDSLSYSIPVSTANGTALAAPVIIESLSVGPITEKNVRALIAKSGVLHANLLGMTFLERLASYEVRGNRLILRSKDGQKRPS</sequence>
<dbReference type="EMBL" id="BJYU01000011">
    <property type="protein sequence ID" value="GEO13472.1"/>
    <property type="molecule type" value="Genomic_DNA"/>
</dbReference>
<comment type="caution">
    <text evidence="2">The sequence shown here is derived from an EMBL/GenBank/DDBJ whole genome shotgun (WGS) entry which is preliminary data.</text>
</comment>
<dbReference type="AlphaFoldDB" id="A0A512BNC7"/>
<evidence type="ECO:0000313" key="3">
    <source>
        <dbReference type="Proteomes" id="UP000321085"/>
    </source>
</evidence>
<keyword evidence="3" id="KW-1185">Reference proteome</keyword>
<keyword evidence="1" id="KW-0812">Transmembrane</keyword>
<name>A0A512BNC7_9HYPH</name>
<dbReference type="Proteomes" id="UP000321085">
    <property type="component" value="Unassembled WGS sequence"/>
</dbReference>
<gene>
    <name evidence="2" type="ORF">MAE02_11680</name>
</gene>
<dbReference type="CDD" id="cd05483">
    <property type="entry name" value="retropepsin_like_bacteria"/>
    <property type="match status" value="1"/>
</dbReference>
<dbReference type="OrthoDB" id="7595324at2"/>
<keyword evidence="1" id="KW-1133">Transmembrane helix</keyword>
<dbReference type="Gene3D" id="2.40.70.10">
    <property type="entry name" value="Acid Proteases"/>
    <property type="match status" value="1"/>
</dbReference>
<proteinExistence type="predicted"/>
<dbReference type="NCBIfam" id="TIGR02281">
    <property type="entry name" value="clan_AA_DTGA"/>
    <property type="match status" value="1"/>
</dbReference>